<dbReference type="AlphaFoldDB" id="A0A7J0EFK6"/>
<protein>
    <submittedName>
        <fullName evidence="2">Indole-3-butyric acid response 10</fullName>
    </submittedName>
</protein>
<comment type="caution">
    <text evidence="2">The sequence shown here is derived from an EMBL/GenBank/DDBJ whole genome shotgun (WGS) entry which is preliminary data.</text>
</comment>
<organism evidence="2 3">
    <name type="scientific">Actinidia rufa</name>
    <dbReference type="NCBI Taxonomy" id="165716"/>
    <lineage>
        <taxon>Eukaryota</taxon>
        <taxon>Viridiplantae</taxon>
        <taxon>Streptophyta</taxon>
        <taxon>Embryophyta</taxon>
        <taxon>Tracheophyta</taxon>
        <taxon>Spermatophyta</taxon>
        <taxon>Magnoliopsida</taxon>
        <taxon>eudicotyledons</taxon>
        <taxon>Gunneridae</taxon>
        <taxon>Pentapetalae</taxon>
        <taxon>asterids</taxon>
        <taxon>Ericales</taxon>
        <taxon>Actinidiaceae</taxon>
        <taxon>Actinidia</taxon>
    </lineage>
</organism>
<dbReference type="Proteomes" id="UP000585474">
    <property type="component" value="Unassembled WGS sequence"/>
</dbReference>
<keyword evidence="3" id="KW-1185">Reference proteome</keyword>
<dbReference type="EMBL" id="BJWL01000003">
    <property type="protein sequence ID" value="GFY84966.1"/>
    <property type="molecule type" value="Genomic_DNA"/>
</dbReference>
<evidence type="ECO:0000313" key="3">
    <source>
        <dbReference type="Proteomes" id="UP000585474"/>
    </source>
</evidence>
<dbReference type="PANTHER" id="PTHR11941:SF75">
    <property type="entry name" value="ENOYL-COA HYDRATASE_ISOMERASE FAMILY PROTEIN"/>
    <property type="match status" value="1"/>
</dbReference>
<dbReference type="InterPro" id="IPR001753">
    <property type="entry name" value="Enoyl-CoA_hydra/iso"/>
</dbReference>
<feature type="region of interest" description="Disordered" evidence="1">
    <location>
        <begin position="1"/>
        <end position="35"/>
    </location>
</feature>
<gene>
    <name evidence="2" type="ORF">Acr_03g0017400</name>
</gene>
<proteinExistence type="predicted"/>
<dbReference type="OrthoDB" id="410701at2759"/>
<evidence type="ECO:0000256" key="1">
    <source>
        <dbReference type="SAM" id="MobiDB-lite"/>
    </source>
</evidence>
<reference evidence="2 3" key="1">
    <citation type="submission" date="2019-07" db="EMBL/GenBank/DDBJ databases">
        <title>De Novo Assembly of kiwifruit Actinidia rufa.</title>
        <authorList>
            <person name="Sugita-Konishi S."/>
            <person name="Sato K."/>
            <person name="Mori E."/>
            <person name="Abe Y."/>
            <person name="Kisaki G."/>
            <person name="Hamano K."/>
            <person name="Suezawa K."/>
            <person name="Otani M."/>
            <person name="Fukuda T."/>
            <person name="Manabe T."/>
            <person name="Gomi K."/>
            <person name="Tabuchi M."/>
            <person name="Akimitsu K."/>
            <person name="Kataoka I."/>
        </authorList>
    </citation>
    <scope>NUCLEOTIDE SEQUENCE [LARGE SCALE GENOMIC DNA]</scope>
    <source>
        <strain evidence="3">cv. Fuchu</strain>
    </source>
</reference>
<name>A0A7J0EFK6_9ERIC</name>
<accession>A0A7J0EFK6</accession>
<dbReference type="InterPro" id="IPR029045">
    <property type="entry name" value="ClpP/crotonase-like_dom_sf"/>
</dbReference>
<dbReference type="GO" id="GO:0006635">
    <property type="term" value="P:fatty acid beta-oxidation"/>
    <property type="evidence" value="ECO:0007669"/>
    <property type="project" value="TreeGrafter"/>
</dbReference>
<dbReference type="GO" id="GO:0005777">
    <property type="term" value="C:peroxisome"/>
    <property type="evidence" value="ECO:0007669"/>
    <property type="project" value="TreeGrafter"/>
</dbReference>
<evidence type="ECO:0000313" key="2">
    <source>
        <dbReference type="EMBL" id="GFY84966.1"/>
    </source>
</evidence>
<dbReference type="PANTHER" id="PTHR11941">
    <property type="entry name" value="ENOYL-COA HYDRATASE-RELATED"/>
    <property type="match status" value="1"/>
</dbReference>
<dbReference type="Gene3D" id="3.90.226.10">
    <property type="entry name" value="2-enoyl-CoA Hydratase, Chain A, domain 1"/>
    <property type="match status" value="2"/>
</dbReference>
<dbReference type="SUPFAM" id="SSF52096">
    <property type="entry name" value="ClpP/crotonase"/>
    <property type="match status" value="2"/>
</dbReference>
<dbReference type="GO" id="GO:0004165">
    <property type="term" value="F:delta(3)-delta(2)-enoyl-CoA isomerase activity"/>
    <property type="evidence" value="ECO:0007669"/>
    <property type="project" value="TreeGrafter"/>
</dbReference>
<sequence>MLSHELTAEYPDPHPLPADSYSTHKPKPREAETPNMCTLEKRGDIFYLTLTGGGEEHRLNPTVIASIRSALREAREQSTRGSALITVADGKFFSNGFDLAWAQAAGPGTAASRDRLYHMVSLFKPVVADLVSLPMPTIAAVTGHAAAAGMVLALSHDYVLMRSDRGVARLTRTKLTIIIPLEGLSQYPKFTWKTPMQSPFFVPDQTPGCHTSGSECTGEVATIPILQFVHLPSVSNTMQSELHQLLEKYLGADWVTDCTRVARSAIERCLTYDPASLDLTLSTTWLALSATEASQGVLYMSELDIGLTFPDYFTAIMRSKVGSPAAWRDVMLKAAKLRAAEAVAMGIIDSAYDSAQAVLEAAVRLGGELIKRKWNGEIYAEIRKALYPELCGMLGLTNKVVVASSRL</sequence>
<dbReference type="Pfam" id="PF00378">
    <property type="entry name" value="ECH_1"/>
    <property type="match status" value="1"/>
</dbReference>